<dbReference type="Gene3D" id="3.30.200.20">
    <property type="entry name" value="Phosphorylase Kinase, domain 1"/>
    <property type="match status" value="1"/>
</dbReference>
<evidence type="ECO:0000256" key="4">
    <source>
        <dbReference type="PROSITE-ProRule" id="PRU10141"/>
    </source>
</evidence>
<keyword evidence="5" id="KW-1133">Transmembrane helix</keyword>
<dbReference type="CDD" id="cd13999">
    <property type="entry name" value="STKc_MAP3K-like"/>
    <property type="match status" value="1"/>
</dbReference>
<keyword evidence="5" id="KW-0472">Membrane</keyword>
<dbReference type="InterPro" id="IPR000742">
    <property type="entry name" value="EGF"/>
</dbReference>
<keyword evidence="9" id="KW-1185">Reference proteome</keyword>
<evidence type="ECO:0000256" key="5">
    <source>
        <dbReference type="SAM" id="Phobius"/>
    </source>
</evidence>
<keyword evidence="5" id="KW-0812">Transmembrane</keyword>
<dbReference type="InterPro" id="IPR009030">
    <property type="entry name" value="Growth_fac_rcpt_cys_sf"/>
</dbReference>
<evidence type="ECO:0000313" key="9">
    <source>
        <dbReference type="Proteomes" id="UP000014680"/>
    </source>
</evidence>
<dbReference type="RefSeq" id="XP_004185518.1">
    <property type="nucleotide sequence ID" value="XM_004185470.1"/>
</dbReference>
<dbReference type="PROSITE" id="PS00108">
    <property type="entry name" value="PROTEIN_KINASE_ST"/>
    <property type="match status" value="1"/>
</dbReference>
<feature type="chain" id="PRO_5001990522" evidence="6">
    <location>
        <begin position="18"/>
        <end position="1819"/>
    </location>
</feature>
<dbReference type="EMBL" id="KB207015">
    <property type="protein sequence ID" value="ELP86172.1"/>
    <property type="molecule type" value="Genomic_DNA"/>
</dbReference>
<organism evidence="8 9">
    <name type="scientific">Entamoeba invadens IP1</name>
    <dbReference type="NCBI Taxonomy" id="370355"/>
    <lineage>
        <taxon>Eukaryota</taxon>
        <taxon>Amoebozoa</taxon>
        <taxon>Evosea</taxon>
        <taxon>Archamoebae</taxon>
        <taxon>Mastigamoebida</taxon>
        <taxon>Entamoebidae</taxon>
        <taxon>Entamoeba</taxon>
    </lineage>
</organism>
<evidence type="ECO:0000256" key="3">
    <source>
        <dbReference type="ARBA" id="ARBA00022840"/>
    </source>
</evidence>
<feature type="transmembrane region" description="Helical" evidence="5">
    <location>
        <begin position="1373"/>
        <end position="1402"/>
    </location>
</feature>
<dbReference type="PRINTS" id="PR00109">
    <property type="entry name" value="TYRKINASE"/>
</dbReference>
<keyword evidence="3 4" id="KW-0067">ATP-binding</keyword>
<dbReference type="InterPro" id="IPR008271">
    <property type="entry name" value="Ser/Thr_kinase_AS"/>
</dbReference>
<evidence type="ECO:0000256" key="1">
    <source>
        <dbReference type="ARBA" id="ARBA00022527"/>
    </source>
</evidence>
<gene>
    <name evidence="8" type="ORF">EIN_328590</name>
</gene>
<proteinExistence type="predicted"/>
<dbReference type="PROSITE" id="PS00107">
    <property type="entry name" value="PROTEIN_KINASE_ATP"/>
    <property type="match status" value="1"/>
</dbReference>
<dbReference type="InterPro" id="IPR053215">
    <property type="entry name" value="TKL_Ser/Thr_kinase"/>
</dbReference>
<dbReference type="InterPro" id="IPR001245">
    <property type="entry name" value="Ser-Thr/Tyr_kinase_cat_dom"/>
</dbReference>
<dbReference type="Gene3D" id="2.10.50.10">
    <property type="entry name" value="Tumor Necrosis Factor Receptor, subunit A, domain 2"/>
    <property type="match status" value="4"/>
</dbReference>
<evidence type="ECO:0000256" key="6">
    <source>
        <dbReference type="SAM" id="SignalP"/>
    </source>
</evidence>
<feature type="signal peptide" evidence="6">
    <location>
        <begin position="1"/>
        <end position="17"/>
    </location>
</feature>
<keyword evidence="6" id="KW-0732">Signal</keyword>
<dbReference type="Pfam" id="PF07714">
    <property type="entry name" value="PK_Tyr_Ser-Thr"/>
    <property type="match status" value="1"/>
</dbReference>
<dbReference type="OrthoDB" id="439917at2759"/>
<sequence length="1819" mass="198774">MKCLLFVFFQLFYSSFSFFCEKGNYLGADNECHCCVEGSYSPGGSSRECYMCDRGLMSLDCSGECTNCLAGFQAVDNSCTECSPGTYKNPEMTFCALCPANTYSSFKAAKSCTACPSGTISSRGATICHSCPTGQYVSSSTCISCPAGTYSSTKNANTCSKCPSGTFSYTGASVCSACDAGYYSPEGSSSCSVCASGSIPNSLKSGCDQCQAGTYAVSNAISCTSCSAGTYSANGASSCTACSAGQYAPSSNSVSCFKCPAGTFSNAGATKCTSCGTNTCSFSGASVCSSCTSSSCSSCSSSCTCTSCKPGYSYPNCFICQAGYYSSGGTLSCSACTGNTYSNEGASSCRNCDSSCASCYNTNGNCKTCHSGHVLVGGSCSICSAGTYTNGGVCSQCPDMTYSSSGSVNCLKCDTMCKTCDKTNGHCTSCNNGYGISGSSCVVCQAGYYSSGSKCVGCPIGKYNDQLQQTSCLDCPSFYFTKSTTSVECQRCDYNCETPCEKTTGKCSKCISGYVIVNGYCQTCPSGTKSNSDTTKCDNCPAGYYSKEKSSSCTECKIGEYAFEKSSSCIPCSSLCIGCYSTNGKCKQCIDGYGLSSSGKCEICGIGFYSQNSKCVSCSDMTYQDVEGKTSCKACSTSCSSCQATYGKCLRCSAGYGYVSSLQLCNECGAMTYSKGGISSCLPCESVCTGCYKESGYCSSCTSGYKYVSNMCISCSSTSHCISCNTQSDENEALWKCAECSDGYYLENGDCYLCNTIDPQCDTCSSKSKICKTCKTDYIVNNNQCQQCPEGEVKNDEKTCIKSYESIFYCQKAVYEDMTQKCVQCFQPYVLSNDSKRCLLGNVDYKHYDLNTKTSKNNMENCITQVVNICFECNSTILIEGKCVKPDSQCETFKISNCEKCSTDVITSVNDCNLNDNCKYQLTSKNEQKTNCLQCIDDISCGNANTNCEISKNSFCYKTKKGFLNDGKMITNCNSGSLCLFTNGQEVDYECALPQILSDQMKCFVDQNCIKENGNQCVKCSENHHIINGGCVLNEMSCLIQNQEICLLCNNTINNNGICIDSSTINCDNYDSTCNKCEDGFYKSTDKCLNITADFPNCEKMSSNILGCAECITNFYLNEHNKCNQLEIVKTTKNTKIIKTNSENEDVSNCIEKTTKGCVRCSDTYYLQDYKCIKCEYPCVKCKNLTYCTGCDAYSYTNNKGDCIEINDLLSKCDLVMATYTGCVVCKDGYMRSSDGKACEKCDVSCKTCTNDGNCILCENEYYRTLQNSTKYCNPQSELFGCQNKTTEGCSECENGFYLDSHLCYKCRDNCTLCSSNDLCYNCSENHILTSGSCIHYSEVPNCVASLDNKCSSCSEEYKLDKETFLCKSKKNYGLIIALPVVLVFLLILLIISIIVVILVIIRKHQEVVKMRNICVFPMKKSNVKMVTLEGTVLSNKSCLTFSEDSELLPVDEESRELVCIGNKSKGILKVQLTTRFGCDKYTIRTVPQLVTLKRGEACEFEVFIIPLCTMKMTDEIKIVTLDLKKGETKTVSLKITLTTENSTKLDYDELITEKKLGEGSFGIVYKGSFRGNIVAIKKMKSLEGGDAEEQMKQFSNEVSMLNKFRSEYIVHFYGAVFIPNRVCMVTEFAQYGSLQDLINRTKINGMPRFSVRVKIMMDLANGISYLQANGILHRDIKPDNVLVFSLDVDEKVNGKLTDFGSSRNINLMMTNMTFTKGIGTPVYMAPEVLNQEKYTKGADVFSFGVTMYETFGWSEAYNKIQFKFPWKIAEFVINRNRLPKKEMMSDKQYELIDKCWKHENKERPTINEVIEELKKIKF</sequence>
<evidence type="ECO:0000313" key="8">
    <source>
        <dbReference type="EMBL" id="ELP86172.1"/>
    </source>
</evidence>
<dbReference type="PANTHER" id="PTHR45756:SF1">
    <property type="entry name" value="PROTEIN KINASE DOMAIN CONTAINING PROTEIN"/>
    <property type="match status" value="1"/>
</dbReference>
<dbReference type="Proteomes" id="UP000014680">
    <property type="component" value="Unassembled WGS sequence"/>
</dbReference>
<dbReference type="KEGG" id="eiv:EIN_328590"/>
<keyword evidence="1" id="KW-0723">Serine/threonine-protein kinase</keyword>
<feature type="domain" description="Protein kinase" evidence="7">
    <location>
        <begin position="1551"/>
        <end position="1819"/>
    </location>
</feature>
<dbReference type="InterPro" id="IPR011009">
    <property type="entry name" value="Kinase-like_dom_sf"/>
</dbReference>
<dbReference type="SMART" id="SM00261">
    <property type="entry name" value="FU"/>
    <property type="match status" value="13"/>
</dbReference>
<dbReference type="Gene3D" id="1.10.510.10">
    <property type="entry name" value="Transferase(Phosphotransferase) domain 1"/>
    <property type="match status" value="1"/>
</dbReference>
<keyword evidence="2 4" id="KW-0547">Nucleotide-binding</keyword>
<dbReference type="SUPFAM" id="SSF57184">
    <property type="entry name" value="Growth factor receptor domain"/>
    <property type="match status" value="8"/>
</dbReference>
<dbReference type="EC" id="2.7.11.25" evidence="8"/>
<dbReference type="InterPro" id="IPR017441">
    <property type="entry name" value="Protein_kinase_ATP_BS"/>
</dbReference>
<reference evidence="8 9" key="1">
    <citation type="submission" date="2012-10" db="EMBL/GenBank/DDBJ databases">
        <authorList>
            <person name="Zafar N."/>
            <person name="Inman J."/>
            <person name="Hall N."/>
            <person name="Lorenzi H."/>
            <person name="Caler E."/>
        </authorList>
    </citation>
    <scope>NUCLEOTIDE SEQUENCE [LARGE SCALE GENOMIC DNA]</scope>
    <source>
        <strain evidence="8 9">IP1</strain>
    </source>
</reference>
<dbReference type="InterPro" id="IPR011641">
    <property type="entry name" value="Tyr-kin_ephrin_A/B_rcpt-like"/>
</dbReference>
<evidence type="ECO:0000256" key="2">
    <source>
        <dbReference type="ARBA" id="ARBA00022741"/>
    </source>
</evidence>
<keyword evidence="8" id="KW-0418">Kinase</keyword>
<accession>A0A0A1TXR0</accession>
<dbReference type="GO" id="GO:0004709">
    <property type="term" value="F:MAP kinase kinase kinase activity"/>
    <property type="evidence" value="ECO:0007669"/>
    <property type="project" value="UniProtKB-EC"/>
</dbReference>
<dbReference type="PANTHER" id="PTHR45756">
    <property type="entry name" value="PALMITOYLTRANSFERASE"/>
    <property type="match status" value="1"/>
</dbReference>
<dbReference type="SMART" id="SM01411">
    <property type="entry name" value="Ephrin_rec_like"/>
    <property type="match status" value="11"/>
</dbReference>
<dbReference type="SMART" id="SM00220">
    <property type="entry name" value="S_TKc"/>
    <property type="match status" value="1"/>
</dbReference>
<evidence type="ECO:0000259" key="7">
    <source>
        <dbReference type="PROSITE" id="PS50011"/>
    </source>
</evidence>
<dbReference type="SMART" id="SM00181">
    <property type="entry name" value="EGF"/>
    <property type="match status" value="11"/>
</dbReference>
<dbReference type="GeneID" id="14885034"/>
<dbReference type="PROSITE" id="PS50011">
    <property type="entry name" value="PROTEIN_KINASE_DOM"/>
    <property type="match status" value="1"/>
</dbReference>
<dbReference type="GO" id="GO:0005524">
    <property type="term" value="F:ATP binding"/>
    <property type="evidence" value="ECO:0007669"/>
    <property type="project" value="UniProtKB-UniRule"/>
</dbReference>
<dbReference type="InterPro" id="IPR000719">
    <property type="entry name" value="Prot_kinase_dom"/>
</dbReference>
<dbReference type="VEuPathDB" id="AmoebaDB:EIN_328590"/>
<dbReference type="SUPFAM" id="SSF56112">
    <property type="entry name" value="Protein kinase-like (PK-like)"/>
    <property type="match status" value="1"/>
</dbReference>
<keyword evidence="8" id="KW-0808">Transferase</keyword>
<name>A0A0A1TXR0_ENTIV</name>
<protein>
    <submittedName>
        <fullName evidence="8">Protein serine/threonine kinase, putative</fullName>
        <ecNumber evidence="8">2.7.11.25</ecNumber>
    </submittedName>
</protein>
<dbReference type="OMA" id="KQCNEQI"/>
<dbReference type="Pfam" id="PF07699">
    <property type="entry name" value="Ephrin_rec_like"/>
    <property type="match status" value="3"/>
</dbReference>
<dbReference type="Gene3D" id="2.10.220.10">
    <property type="entry name" value="Hormone Receptor, Insulin-like Growth Factor Receptor 1, Chain A, domain 2"/>
    <property type="match status" value="3"/>
</dbReference>
<feature type="binding site" evidence="4">
    <location>
        <position position="1579"/>
    </location>
    <ligand>
        <name>ATP</name>
        <dbReference type="ChEBI" id="CHEBI:30616"/>
    </ligand>
</feature>
<dbReference type="InterPro" id="IPR006212">
    <property type="entry name" value="Furin_repeat"/>
</dbReference>